<feature type="site" description="Lowers pKa of active site Tyr" evidence="6">
    <location>
        <position position="77"/>
    </location>
</feature>
<evidence type="ECO:0000256" key="3">
    <source>
        <dbReference type="ARBA" id="ARBA00023002"/>
    </source>
</evidence>
<dbReference type="InterPro" id="IPR036812">
    <property type="entry name" value="NAD(P)_OxRdtase_dom_sf"/>
</dbReference>
<dbReference type="PRINTS" id="PR00069">
    <property type="entry name" value="ALDKETRDTASE"/>
</dbReference>
<keyword evidence="9" id="KW-1185">Reference proteome</keyword>
<organism evidence="8 9">
    <name type="scientific">Nocardiopsis kunsanensis</name>
    <dbReference type="NCBI Taxonomy" id="141693"/>
    <lineage>
        <taxon>Bacteria</taxon>
        <taxon>Bacillati</taxon>
        <taxon>Actinomycetota</taxon>
        <taxon>Actinomycetes</taxon>
        <taxon>Streptosporangiales</taxon>
        <taxon>Nocardiopsidaceae</taxon>
        <taxon>Nocardiopsis</taxon>
    </lineage>
</organism>
<dbReference type="PROSITE" id="PS00062">
    <property type="entry name" value="ALDOKETO_REDUCTASE_2"/>
    <property type="match status" value="1"/>
</dbReference>
<evidence type="ECO:0000313" key="9">
    <source>
        <dbReference type="Proteomes" id="UP000654947"/>
    </source>
</evidence>
<dbReference type="Gene3D" id="3.20.20.100">
    <property type="entry name" value="NADP-dependent oxidoreductase domain"/>
    <property type="match status" value="1"/>
</dbReference>
<keyword evidence="3" id="KW-0560">Oxidoreductase</keyword>
<dbReference type="PANTHER" id="PTHR43827">
    <property type="entry name" value="2,5-DIKETO-D-GLUCONIC ACID REDUCTASE"/>
    <property type="match status" value="1"/>
</dbReference>
<dbReference type="InterPro" id="IPR018170">
    <property type="entry name" value="Aldo/ket_reductase_CS"/>
</dbReference>
<comment type="similarity">
    <text evidence="1">Belongs to the aldo/keto reductase family.</text>
</comment>
<evidence type="ECO:0000256" key="1">
    <source>
        <dbReference type="ARBA" id="ARBA00007905"/>
    </source>
</evidence>
<evidence type="ECO:0000313" key="8">
    <source>
        <dbReference type="EMBL" id="GHD16034.1"/>
    </source>
</evidence>
<dbReference type="GO" id="GO:0016616">
    <property type="term" value="F:oxidoreductase activity, acting on the CH-OH group of donors, NAD or NADP as acceptor"/>
    <property type="evidence" value="ECO:0007669"/>
    <property type="project" value="UniProtKB-ARBA"/>
</dbReference>
<dbReference type="PROSITE" id="PS00798">
    <property type="entry name" value="ALDOKETO_REDUCTASE_1"/>
    <property type="match status" value="1"/>
</dbReference>
<dbReference type="Pfam" id="PF00248">
    <property type="entry name" value="Aldo_ket_red"/>
    <property type="match status" value="1"/>
</dbReference>
<dbReference type="SUPFAM" id="SSF51430">
    <property type="entry name" value="NAD(P)-linked oxidoreductase"/>
    <property type="match status" value="1"/>
</dbReference>
<evidence type="ECO:0000256" key="5">
    <source>
        <dbReference type="PIRSR" id="PIRSR000097-2"/>
    </source>
</evidence>
<feature type="active site" description="Proton donor" evidence="4">
    <location>
        <position position="52"/>
    </location>
</feature>
<dbReference type="InterPro" id="IPR020471">
    <property type="entry name" value="AKR"/>
</dbReference>
<evidence type="ECO:0000256" key="4">
    <source>
        <dbReference type="PIRSR" id="PIRSR000097-1"/>
    </source>
</evidence>
<dbReference type="InterPro" id="IPR023210">
    <property type="entry name" value="NADP_OxRdtase_dom"/>
</dbReference>
<evidence type="ECO:0000259" key="7">
    <source>
        <dbReference type="Pfam" id="PF00248"/>
    </source>
</evidence>
<sequence length="277" mass="30676">MMTIVPDASLNNGLRMPQMGLGVWQVPQSTVADTVATALEVGYRSIDTAASYGNEAGVGEGLRRSGLDREEVFLASKLANPDQGYDSALRAFDASLERMGLDHLDLYLLHWPLPHQDRYVSSWRALERLYAEGRVRAIGVCNFQVSHLERVLDEGGIVPMVNQIELHPLLVQNKLRDFHSRHNIVTEAWSPLGQGHLLDDPTVTAIAEGLGRAPAQVLLRWQIQLGNVAIPKSVTPERIRSNFDVFDFELSAEDMQAVSALDQGHRFGPDPDDFDGD</sequence>
<keyword evidence="2" id="KW-0521">NADP</keyword>
<protein>
    <submittedName>
        <fullName evidence="8">Oxidoreductase</fullName>
    </submittedName>
</protein>
<name>A0A919CEQ8_9ACTN</name>
<dbReference type="PIRSF" id="PIRSF000097">
    <property type="entry name" value="AKR"/>
    <property type="match status" value="1"/>
</dbReference>
<dbReference type="PROSITE" id="PS00063">
    <property type="entry name" value="ALDOKETO_REDUCTASE_3"/>
    <property type="match status" value="1"/>
</dbReference>
<gene>
    <name evidence="8" type="ORF">GCM10007147_04070</name>
</gene>
<comment type="caution">
    <text evidence="8">The sequence shown here is derived from an EMBL/GenBank/DDBJ whole genome shotgun (WGS) entry which is preliminary data.</text>
</comment>
<feature type="domain" description="NADP-dependent oxidoreductase" evidence="7">
    <location>
        <begin position="19"/>
        <end position="262"/>
    </location>
</feature>
<proteinExistence type="inferred from homology"/>
<dbReference type="Proteomes" id="UP000654947">
    <property type="component" value="Unassembled WGS sequence"/>
</dbReference>
<evidence type="ECO:0000256" key="2">
    <source>
        <dbReference type="ARBA" id="ARBA00022857"/>
    </source>
</evidence>
<dbReference type="FunFam" id="3.20.20.100:FF:000015">
    <property type="entry name" value="Oxidoreductase, aldo/keto reductase family"/>
    <property type="match status" value="1"/>
</dbReference>
<feature type="binding site" evidence="5">
    <location>
        <position position="110"/>
    </location>
    <ligand>
        <name>substrate</name>
    </ligand>
</feature>
<evidence type="ECO:0000256" key="6">
    <source>
        <dbReference type="PIRSR" id="PIRSR000097-3"/>
    </source>
</evidence>
<dbReference type="PANTHER" id="PTHR43827:SF3">
    <property type="entry name" value="NADP-DEPENDENT OXIDOREDUCTASE DOMAIN-CONTAINING PROTEIN"/>
    <property type="match status" value="1"/>
</dbReference>
<accession>A0A919CEQ8</accession>
<dbReference type="AlphaFoldDB" id="A0A919CEQ8"/>
<reference evidence="8 9" key="1">
    <citation type="journal article" date="2014" name="Int. J. Syst. Evol. Microbiol.">
        <title>Complete genome sequence of Corynebacterium casei LMG S-19264T (=DSM 44701T), isolated from a smear-ripened cheese.</title>
        <authorList>
            <consortium name="US DOE Joint Genome Institute (JGI-PGF)"/>
            <person name="Walter F."/>
            <person name="Albersmeier A."/>
            <person name="Kalinowski J."/>
            <person name="Ruckert C."/>
        </authorList>
    </citation>
    <scope>NUCLEOTIDE SEQUENCE [LARGE SCALE GENOMIC DNA]</scope>
    <source>
        <strain evidence="8 9">KCTC 19473</strain>
    </source>
</reference>
<dbReference type="RefSeq" id="WP_017578345.1">
    <property type="nucleotide sequence ID" value="NZ_BMXL01000001.1"/>
</dbReference>
<dbReference type="EMBL" id="BMXL01000001">
    <property type="protein sequence ID" value="GHD16034.1"/>
    <property type="molecule type" value="Genomic_DNA"/>
</dbReference>